<evidence type="ECO:0000256" key="1">
    <source>
        <dbReference type="SAM" id="MobiDB-lite"/>
    </source>
</evidence>
<dbReference type="eggNOG" id="COG4726">
    <property type="taxonomic scope" value="Bacteria"/>
</dbReference>
<feature type="compositionally biased region" description="Low complexity" evidence="1">
    <location>
        <begin position="236"/>
        <end position="247"/>
    </location>
</feature>
<name>A0A059KLN2_9BURK</name>
<dbReference type="STRING" id="34103.SAMN05421778_11583"/>
<feature type="region of interest" description="Disordered" evidence="1">
    <location>
        <begin position="236"/>
        <end position="273"/>
    </location>
</feature>
<dbReference type="AlphaFoldDB" id="A0A059KLN2"/>
<dbReference type="Proteomes" id="UP000026714">
    <property type="component" value="Unassembled WGS sequence"/>
</dbReference>
<sequence>MVPAPPERSARRVDRRHLRHLRHQRGLGLLALVMVLLLCAHLAVLGGQRARLSQQGAADAHRQALQAREAAEAGLAWVQAALNESVPLDEHCEPTTISAATRPLLRERWLAEVLRTGPDSLRPACRLSAGRWHCHCPAQGAGRPAETGDGRLTPAFGVQLEAENSAHSLWRATIDGCSHAAPDCGAPDAAEPAARHRLQVLLAPPGSAGSLPEAAVSAVGRLRLAGSALALQGDPAQAGPALQAGGDIQVEPPARSLGPPGTPDEASRRAGDPRLAEGAAALWPRLTGLPAEALAGSPGWTRIPCGGDNDCSTATAAALATGRRRLWIDGDLDLGGRDWGSPQHPVLLAVRGRLHASEPFTAHGLLIGGRVDMAPTGGGRSRLQGALLSLGEARIDGAVDLRHDRALLERLMPLPGALLMVPGSWFDPPRR</sequence>
<evidence type="ECO:0008006" key="4">
    <source>
        <dbReference type="Google" id="ProtNLM"/>
    </source>
</evidence>
<proteinExistence type="predicted"/>
<comment type="caution">
    <text evidence="2">The sequence shown here is derived from an EMBL/GenBank/DDBJ whole genome shotgun (WGS) entry which is preliminary data.</text>
</comment>
<keyword evidence="3" id="KW-1185">Reference proteome</keyword>
<dbReference type="PATRIC" id="fig|1286631.3.peg.1952"/>
<reference evidence="2 3" key="1">
    <citation type="journal article" date="2014" name="FEMS Microbiol. Ecol.">
        <title>Sphaerotilus natans encrusted with nanoball-shaped Fe(III) oxide minerals formed by nitrate-reducing mixotrophic Fe(II) oxidation.</title>
        <authorList>
            <person name="Park S."/>
            <person name="Kim D.H."/>
            <person name="Lee J.H."/>
            <person name="Hur H.G."/>
        </authorList>
    </citation>
    <scope>NUCLEOTIDE SEQUENCE [LARGE SCALE GENOMIC DNA]</scope>
    <source>
        <strain evidence="2 3">DSM 6575</strain>
    </source>
</reference>
<evidence type="ECO:0000313" key="2">
    <source>
        <dbReference type="EMBL" id="KDB52371.1"/>
    </source>
</evidence>
<protein>
    <recommendedName>
        <fullName evidence="4">Type 4 fimbrial biogenesis protein PilX N-terminal domain-containing protein</fullName>
    </recommendedName>
</protein>
<gene>
    <name evidence="2" type="ORF">X805_19860</name>
</gene>
<accession>A0A059KLN2</accession>
<dbReference type="EMBL" id="AZRA01000050">
    <property type="protein sequence ID" value="KDB52371.1"/>
    <property type="molecule type" value="Genomic_DNA"/>
</dbReference>
<evidence type="ECO:0000313" key="3">
    <source>
        <dbReference type="Proteomes" id="UP000026714"/>
    </source>
</evidence>
<organism evidence="2 3">
    <name type="scientific">Sphaerotilus natans subsp. natans DSM 6575</name>
    <dbReference type="NCBI Taxonomy" id="1286631"/>
    <lineage>
        <taxon>Bacteria</taxon>
        <taxon>Pseudomonadati</taxon>
        <taxon>Pseudomonadota</taxon>
        <taxon>Betaproteobacteria</taxon>
        <taxon>Burkholderiales</taxon>
        <taxon>Sphaerotilaceae</taxon>
        <taxon>Sphaerotilus</taxon>
    </lineage>
</organism>